<feature type="binding site" evidence="6">
    <location>
        <begin position="327"/>
        <end position="331"/>
    </location>
    <ligand>
        <name>ATP</name>
        <dbReference type="ChEBI" id="CHEBI:30616"/>
    </ligand>
</feature>
<comment type="pathway">
    <text evidence="6">Metabolic intermediate biosynthesis; acetyl-CoA biosynthesis; acetyl-CoA from acetate: step 1/2.</text>
</comment>
<feature type="site" description="Transition state stabilizer" evidence="6">
    <location>
        <position position="177"/>
    </location>
</feature>
<dbReference type="UniPathway" id="UPA00340">
    <property type="reaction ID" value="UER00458"/>
</dbReference>
<proteinExistence type="inferred from homology"/>
<comment type="subunit">
    <text evidence="6">Homodimer.</text>
</comment>
<feature type="binding site" evidence="6">
    <location>
        <position position="88"/>
    </location>
    <ligand>
        <name>substrate</name>
    </ligand>
</feature>
<comment type="subcellular location">
    <subcellularLocation>
        <location evidence="6">Cytoplasm</location>
    </subcellularLocation>
</comment>
<dbReference type="Gene3D" id="3.30.420.40">
    <property type="match status" value="2"/>
</dbReference>
<sequence>MARGDGEAAGHHGGAGSGGAVLVLNAGSSSVKYRLIAAGTGRNGPQHLVRGQIERIGEPDGEAGDHAEAVGQVVEQLRDRPVTAVAHRVVHGGDRFREPVQIDDATLIAIEELARWAPLHNPAAAAGIRAARTALPQLPQLALFDTAFHATLPPAAFTYAIDRELAQQHGIRRYGFHGISIQYVVGETARLLQRPATQLNMIVLHLGNGASATAVADGASVDTSMGLTPLEGLVMGTRTGDIDPAVAFYLARAAGLNLDEVERQCQKHGGLAGLCGDNDLRAVQSRAVQGDPQAQLALDVYCHRIRKYIGAYHAVLGRLDAVVFTAGVGENSPVVRAGSLTGLQPLGITVDHALNDTRGSTARLISPIGSPVAVCVVPTDEERAIAQQTAAKLGLAGNW</sequence>
<evidence type="ECO:0000313" key="9">
    <source>
        <dbReference type="Proteomes" id="UP000642748"/>
    </source>
</evidence>
<comment type="catalytic activity">
    <reaction evidence="6">
        <text>acetate + ATP = acetyl phosphate + ADP</text>
        <dbReference type="Rhea" id="RHEA:11352"/>
        <dbReference type="ChEBI" id="CHEBI:22191"/>
        <dbReference type="ChEBI" id="CHEBI:30089"/>
        <dbReference type="ChEBI" id="CHEBI:30616"/>
        <dbReference type="ChEBI" id="CHEBI:456216"/>
        <dbReference type="EC" id="2.7.2.1"/>
    </reaction>
</comment>
<keyword evidence="3 6" id="KW-0547">Nucleotide-binding</keyword>
<keyword evidence="5 6" id="KW-0067">ATP-binding</keyword>
<dbReference type="Proteomes" id="UP000642748">
    <property type="component" value="Unassembled WGS sequence"/>
</dbReference>
<dbReference type="Pfam" id="PF00871">
    <property type="entry name" value="Acetate_kinase"/>
    <property type="match status" value="1"/>
</dbReference>
<evidence type="ECO:0000313" key="8">
    <source>
        <dbReference type="EMBL" id="GIH20081.1"/>
    </source>
</evidence>
<dbReference type="GO" id="GO:0006085">
    <property type="term" value="P:acetyl-CoA biosynthetic process"/>
    <property type="evidence" value="ECO:0007669"/>
    <property type="project" value="UniProtKB-UniRule"/>
</dbReference>
<feature type="binding site" evidence="6">
    <location>
        <position position="381"/>
    </location>
    <ligand>
        <name>Mg(2+)</name>
        <dbReference type="ChEBI" id="CHEBI:18420"/>
    </ligand>
</feature>
<dbReference type="SUPFAM" id="SSF53067">
    <property type="entry name" value="Actin-like ATPase domain"/>
    <property type="match status" value="2"/>
</dbReference>
<dbReference type="GO" id="GO:0005737">
    <property type="term" value="C:cytoplasm"/>
    <property type="evidence" value="ECO:0007669"/>
    <property type="project" value="UniProtKB-SubCell"/>
</dbReference>
<dbReference type="GO" id="GO:0006083">
    <property type="term" value="P:acetate metabolic process"/>
    <property type="evidence" value="ECO:0007669"/>
    <property type="project" value="TreeGrafter"/>
</dbReference>
<evidence type="ECO:0000256" key="3">
    <source>
        <dbReference type="ARBA" id="ARBA00022741"/>
    </source>
</evidence>
<comment type="similarity">
    <text evidence="1 6 7">Belongs to the acetokinase family.</text>
</comment>
<dbReference type="PROSITE" id="PS01075">
    <property type="entry name" value="ACETATE_KINASE_1"/>
    <property type="match status" value="1"/>
</dbReference>
<dbReference type="CDD" id="cd24010">
    <property type="entry name" value="ASKHA_NBD_AcK_PK"/>
    <property type="match status" value="1"/>
</dbReference>
<feature type="site" description="Transition state stabilizer" evidence="6">
    <location>
        <position position="238"/>
    </location>
</feature>
<dbReference type="InterPro" id="IPR023865">
    <property type="entry name" value="Aliphatic_acid_kinase_CS"/>
</dbReference>
<comment type="caution">
    <text evidence="8">The sequence shown here is derived from an EMBL/GenBank/DDBJ whole genome shotgun (WGS) entry which is preliminary data.</text>
</comment>
<dbReference type="EMBL" id="BONZ01000088">
    <property type="protein sequence ID" value="GIH20081.1"/>
    <property type="molecule type" value="Genomic_DNA"/>
</dbReference>
<dbReference type="GO" id="GO:0000287">
    <property type="term" value="F:magnesium ion binding"/>
    <property type="evidence" value="ECO:0007669"/>
    <property type="project" value="UniProtKB-UniRule"/>
</dbReference>
<dbReference type="AlphaFoldDB" id="A0A8J3VVS8"/>
<dbReference type="InterPro" id="IPR000890">
    <property type="entry name" value="Aliphatic_acid_kin_short-chain"/>
</dbReference>
<dbReference type="PANTHER" id="PTHR21060:SF15">
    <property type="entry name" value="ACETATE KINASE-RELATED"/>
    <property type="match status" value="1"/>
</dbReference>
<evidence type="ECO:0000256" key="1">
    <source>
        <dbReference type="ARBA" id="ARBA00008748"/>
    </source>
</evidence>
<keyword evidence="6" id="KW-0479">Metal-binding</keyword>
<feature type="binding site" evidence="6">
    <location>
        <begin position="205"/>
        <end position="209"/>
    </location>
    <ligand>
        <name>ATP</name>
        <dbReference type="ChEBI" id="CHEBI:30616"/>
    </ligand>
</feature>
<keyword evidence="2 6" id="KW-0808">Transferase</keyword>
<keyword evidence="4 6" id="KW-0418">Kinase</keyword>
<dbReference type="NCBIfam" id="TIGR00016">
    <property type="entry name" value="ackA"/>
    <property type="match status" value="1"/>
</dbReference>
<feature type="active site" description="Proton donor/acceptor" evidence="6">
    <location>
        <position position="145"/>
    </location>
</feature>
<keyword evidence="9" id="KW-1185">Reference proteome</keyword>
<comment type="cofactor">
    <cofactor evidence="6">
        <name>Mg(2+)</name>
        <dbReference type="ChEBI" id="CHEBI:18420"/>
    </cofactor>
    <cofactor evidence="6">
        <name>Mn(2+)</name>
        <dbReference type="ChEBI" id="CHEBI:29035"/>
    </cofactor>
    <text evidence="6">Mg(2+). Can also accept Mn(2+).</text>
</comment>
<evidence type="ECO:0000256" key="7">
    <source>
        <dbReference type="RuleBase" id="RU003835"/>
    </source>
</evidence>
<comment type="function">
    <text evidence="6">Catalyzes the formation of acetyl phosphate from acetate and ATP. Can also catalyze the reverse reaction.</text>
</comment>
<feature type="binding site" evidence="6">
    <location>
        <begin position="279"/>
        <end position="281"/>
    </location>
    <ligand>
        <name>ATP</name>
        <dbReference type="ChEBI" id="CHEBI:30616"/>
    </ligand>
</feature>
<dbReference type="PRINTS" id="PR00471">
    <property type="entry name" value="ACETATEKNASE"/>
</dbReference>
<evidence type="ECO:0000256" key="2">
    <source>
        <dbReference type="ARBA" id="ARBA00022679"/>
    </source>
</evidence>
<keyword evidence="6" id="KW-0963">Cytoplasm</keyword>
<evidence type="ECO:0000256" key="4">
    <source>
        <dbReference type="ARBA" id="ARBA00022777"/>
    </source>
</evidence>
<dbReference type="PROSITE" id="PS01076">
    <property type="entry name" value="ACETATE_KINASE_2"/>
    <property type="match status" value="1"/>
</dbReference>
<dbReference type="PIRSF" id="PIRSF000722">
    <property type="entry name" value="Acetate_prop_kin"/>
    <property type="match status" value="1"/>
</dbReference>
<feature type="binding site" evidence="6">
    <location>
        <position position="25"/>
    </location>
    <ligand>
        <name>Mg(2+)</name>
        <dbReference type="ChEBI" id="CHEBI:18420"/>
    </ligand>
</feature>
<feature type="binding site" evidence="6">
    <location>
        <position position="32"/>
    </location>
    <ligand>
        <name>ATP</name>
        <dbReference type="ChEBI" id="CHEBI:30616"/>
    </ligand>
</feature>
<dbReference type="GO" id="GO:0005524">
    <property type="term" value="F:ATP binding"/>
    <property type="evidence" value="ECO:0007669"/>
    <property type="project" value="UniProtKB-KW"/>
</dbReference>
<evidence type="ECO:0000256" key="5">
    <source>
        <dbReference type="ARBA" id="ARBA00022840"/>
    </source>
</evidence>
<organism evidence="8 9">
    <name type="scientific">Rugosimonospora africana</name>
    <dbReference type="NCBI Taxonomy" id="556532"/>
    <lineage>
        <taxon>Bacteria</taxon>
        <taxon>Bacillati</taxon>
        <taxon>Actinomycetota</taxon>
        <taxon>Actinomycetes</taxon>
        <taxon>Micromonosporales</taxon>
        <taxon>Micromonosporaceae</taxon>
        <taxon>Rugosimonospora</taxon>
    </lineage>
</organism>
<gene>
    <name evidence="8" type="primary">ackA_1</name>
    <name evidence="6" type="synonym">ackA</name>
    <name evidence="8" type="ORF">Raf01_82530</name>
</gene>
<evidence type="ECO:0000256" key="6">
    <source>
        <dbReference type="HAMAP-Rule" id="MF_00020"/>
    </source>
</evidence>
<protein>
    <recommendedName>
        <fullName evidence="6">Acetate kinase</fullName>
        <ecNumber evidence="6">2.7.2.1</ecNumber>
    </recommendedName>
    <alternativeName>
        <fullName evidence="6">Acetokinase</fullName>
    </alternativeName>
</protein>
<dbReference type="EC" id="2.7.2.1" evidence="6"/>
<accession>A0A8J3VVS8</accession>
<dbReference type="InterPro" id="IPR004372">
    <property type="entry name" value="Ac/propionate_kinase"/>
</dbReference>
<dbReference type="PANTHER" id="PTHR21060">
    <property type="entry name" value="ACETATE KINASE"/>
    <property type="match status" value="1"/>
</dbReference>
<dbReference type="RefSeq" id="WP_203923517.1">
    <property type="nucleotide sequence ID" value="NZ_BONZ01000088.1"/>
</dbReference>
<dbReference type="GO" id="GO:0008776">
    <property type="term" value="F:acetate kinase activity"/>
    <property type="evidence" value="ECO:0007669"/>
    <property type="project" value="UniProtKB-UniRule"/>
</dbReference>
<name>A0A8J3VVS8_9ACTN</name>
<dbReference type="HAMAP" id="MF_00020">
    <property type="entry name" value="Acetate_kinase"/>
    <property type="match status" value="1"/>
</dbReference>
<reference evidence="8" key="1">
    <citation type="submission" date="2021-01" db="EMBL/GenBank/DDBJ databases">
        <title>Whole genome shotgun sequence of Rugosimonospora africana NBRC 104875.</title>
        <authorList>
            <person name="Komaki H."/>
            <person name="Tamura T."/>
        </authorList>
    </citation>
    <scope>NUCLEOTIDE SEQUENCE</scope>
    <source>
        <strain evidence="8">NBRC 104875</strain>
    </source>
</reference>
<keyword evidence="6" id="KW-0460">Magnesium</keyword>
<dbReference type="InterPro" id="IPR043129">
    <property type="entry name" value="ATPase_NBD"/>
</dbReference>